<evidence type="ECO:0000313" key="2">
    <source>
        <dbReference type="Proteomes" id="UP001230207"/>
    </source>
</evidence>
<dbReference type="EMBL" id="JAUSVF010000003">
    <property type="protein sequence ID" value="MDQ0323037.1"/>
    <property type="molecule type" value="Genomic_DNA"/>
</dbReference>
<proteinExistence type="predicted"/>
<reference evidence="1 2" key="1">
    <citation type="submission" date="2023-07" db="EMBL/GenBank/DDBJ databases">
        <title>Genomic Encyclopedia of Type Strains, Phase IV (KMG-IV): sequencing the most valuable type-strain genomes for metagenomic binning, comparative biology and taxonomic classification.</title>
        <authorList>
            <person name="Goeker M."/>
        </authorList>
    </citation>
    <scope>NUCLEOTIDE SEQUENCE [LARGE SCALE GENOMIC DNA]</scope>
    <source>
        <strain evidence="1 2">DSM 1112</strain>
    </source>
</reference>
<organism evidence="1 2">
    <name type="scientific">Pararhizobium capsulatum DSM 1112</name>
    <dbReference type="NCBI Taxonomy" id="1121113"/>
    <lineage>
        <taxon>Bacteria</taxon>
        <taxon>Pseudomonadati</taxon>
        <taxon>Pseudomonadota</taxon>
        <taxon>Alphaproteobacteria</taxon>
        <taxon>Hyphomicrobiales</taxon>
        <taxon>Rhizobiaceae</taxon>
        <taxon>Rhizobium/Agrobacterium group</taxon>
        <taxon>Pararhizobium</taxon>
    </lineage>
</organism>
<evidence type="ECO:0000313" key="1">
    <source>
        <dbReference type="EMBL" id="MDQ0323037.1"/>
    </source>
</evidence>
<dbReference type="Proteomes" id="UP001230207">
    <property type="component" value="Unassembled WGS sequence"/>
</dbReference>
<keyword evidence="2" id="KW-1185">Reference proteome</keyword>
<gene>
    <name evidence="1" type="ORF">QO002_005243</name>
</gene>
<sequence length="63" mass="7199">MGAIFCRICPTPIRLPGLTFDHDVGPAKLLPVVRWPFLRFRPRNWSVRMHYSGDTVRGKAPGH</sequence>
<accession>A0ABU0BXP1</accession>
<comment type="caution">
    <text evidence="1">The sequence shown here is derived from an EMBL/GenBank/DDBJ whole genome shotgun (WGS) entry which is preliminary data.</text>
</comment>
<protein>
    <submittedName>
        <fullName evidence="1">Uncharacterized protein</fullName>
    </submittedName>
</protein>
<name>A0ABU0BXP1_9HYPH</name>